<feature type="region of interest" description="Disordered" evidence="1">
    <location>
        <begin position="332"/>
        <end position="353"/>
    </location>
</feature>
<dbReference type="Pfam" id="PF25583">
    <property type="entry name" value="WCX"/>
    <property type="match status" value="1"/>
</dbReference>
<evidence type="ECO:0000313" key="5">
    <source>
        <dbReference type="Proteomes" id="UP000436006"/>
    </source>
</evidence>
<dbReference type="InterPro" id="IPR026881">
    <property type="entry name" value="WYL_dom"/>
</dbReference>
<gene>
    <name evidence="4" type="ORF">GO755_01555</name>
</gene>
<feature type="compositionally biased region" description="Basic and acidic residues" evidence="1">
    <location>
        <begin position="335"/>
        <end position="353"/>
    </location>
</feature>
<name>A0A7K1S4H3_9BACT</name>
<dbReference type="Proteomes" id="UP000436006">
    <property type="component" value="Unassembled WGS sequence"/>
</dbReference>
<dbReference type="InterPro" id="IPR051534">
    <property type="entry name" value="CBASS_pafABC_assoc_protein"/>
</dbReference>
<dbReference type="AlphaFoldDB" id="A0A7K1S4H3"/>
<protein>
    <submittedName>
        <fullName evidence="4">WYL domain-containing protein</fullName>
    </submittedName>
</protein>
<reference evidence="4 5" key="1">
    <citation type="submission" date="2019-12" db="EMBL/GenBank/DDBJ databases">
        <title>Spirosoma sp. HMF4905 genome sequencing and assembly.</title>
        <authorList>
            <person name="Kang H."/>
            <person name="Cha I."/>
            <person name="Kim H."/>
            <person name="Joh K."/>
        </authorList>
    </citation>
    <scope>NUCLEOTIDE SEQUENCE [LARGE SCALE GENOMIC DNA]</scope>
    <source>
        <strain evidence="4 5">HMF4905</strain>
    </source>
</reference>
<organism evidence="4 5">
    <name type="scientific">Spirosoma arboris</name>
    <dbReference type="NCBI Taxonomy" id="2682092"/>
    <lineage>
        <taxon>Bacteria</taxon>
        <taxon>Pseudomonadati</taxon>
        <taxon>Bacteroidota</taxon>
        <taxon>Cytophagia</taxon>
        <taxon>Cytophagales</taxon>
        <taxon>Cytophagaceae</taxon>
        <taxon>Spirosoma</taxon>
    </lineage>
</organism>
<feature type="domain" description="WYL" evidence="2">
    <location>
        <begin position="155"/>
        <end position="222"/>
    </location>
</feature>
<dbReference type="EMBL" id="WPIN01000001">
    <property type="protein sequence ID" value="MVM28700.1"/>
    <property type="molecule type" value="Genomic_DNA"/>
</dbReference>
<dbReference type="PROSITE" id="PS52050">
    <property type="entry name" value="WYL"/>
    <property type="match status" value="1"/>
</dbReference>
<evidence type="ECO:0000259" key="2">
    <source>
        <dbReference type="Pfam" id="PF13280"/>
    </source>
</evidence>
<comment type="caution">
    <text evidence="4">The sequence shown here is derived from an EMBL/GenBank/DDBJ whole genome shotgun (WGS) entry which is preliminary data.</text>
</comment>
<evidence type="ECO:0000256" key="1">
    <source>
        <dbReference type="SAM" id="MobiDB-lite"/>
    </source>
</evidence>
<dbReference type="Pfam" id="PF13280">
    <property type="entry name" value="WYL"/>
    <property type="match status" value="1"/>
</dbReference>
<feature type="domain" description="WCX" evidence="3">
    <location>
        <begin position="255"/>
        <end position="329"/>
    </location>
</feature>
<keyword evidence="5" id="KW-1185">Reference proteome</keyword>
<sequence>MPANRNALIRYRAIDNCLTNRYRQWTLDALIEAVSETLYDYEGMDKGISRRTIQADLQMMRSDKLGYNAPIVVIDKKYYAYADPTYSITQIPLTGQDLGRMSEAVEVLKQFKGFSHFEQLSGVVQKLEAHIYSVTTNQRTIIDFDKNDNLKGLSFLDVLYQAIVQKKAVAITYQSFKAQQPNRFWFHVWWLKEFKNRWFAVGVRGNQSDVYHLALDRILAIETADEIEYRHNADMAPDAYYQHVIGVTVSRTLRPCRVLIQVTAEHAPYVETKPLHPSQQLVERGPEGIIIELSVQLNFELEREILSFGDGMTVLAPARLRERIRQKFRTGVARYEPDSGTKSSLEDDKQMEN</sequence>
<evidence type="ECO:0000259" key="3">
    <source>
        <dbReference type="Pfam" id="PF25583"/>
    </source>
</evidence>
<accession>A0A7K1S4H3</accession>
<dbReference type="PANTHER" id="PTHR34580:SF9">
    <property type="entry name" value="SLL5097 PROTEIN"/>
    <property type="match status" value="1"/>
</dbReference>
<dbReference type="PANTHER" id="PTHR34580">
    <property type="match status" value="1"/>
</dbReference>
<proteinExistence type="predicted"/>
<evidence type="ECO:0000313" key="4">
    <source>
        <dbReference type="EMBL" id="MVM28700.1"/>
    </source>
</evidence>
<dbReference type="InterPro" id="IPR057727">
    <property type="entry name" value="WCX_dom"/>
</dbReference>